<dbReference type="PANTHER" id="PTHR34293:SF1">
    <property type="entry name" value="HTH-TYPE TRANSCRIPTIONAL REGULATOR TRMBL2"/>
    <property type="match status" value="1"/>
</dbReference>
<proteinExistence type="predicted"/>
<comment type="caution">
    <text evidence="2">The sequence shown here is derived from an EMBL/GenBank/DDBJ whole genome shotgun (WGS) entry which is preliminary data.</text>
</comment>
<dbReference type="PANTHER" id="PTHR34293">
    <property type="entry name" value="HTH-TYPE TRANSCRIPTIONAL REGULATOR TRMBL2"/>
    <property type="match status" value="1"/>
</dbReference>
<evidence type="ECO:0000259" key="1">
    <source>
        <dbReference type="PROSITE" id="PS50987"/>
    </source>
</evidence>
<dbReference type="GO" id="GO:0003700">
    <property type="term" value="F:DNA-binding transcription factor activity"/>
    <property type="evidence" value="ECO:0007669"/>
    <property type="project" value="InterPro"/>
</dbReference>
<dbReference type="PROSITE" id="PS50987">
    <property type="entry name" value="HTH_ARSR_2"/>
    <property type="match status" value="1"/>
</dbReference>
<sequence>MPTIKETLTHAGFDDITSNIYLLLLQKGELTVPQMQKVTGLSRASVYNAITELDKWKLLEHRKEGRNAFYRPSHPNNLDTLAEQKKRDAQLFQNEIKETIESLIGTYNLTFHKPGVRFLEGMDGFKEVLWDSLTAKEEIYTIADLGEAVRIAPEINREYTTQREKLGIRKKILILDDSDANKFLTSIDTPLLQVRRIAKGSCPFKTSLQIYDHKVVYMTLEKQAPVSMIIQDKNIYTLQRFMFEKLWEESK</sequence>
<evidence type="ECO:0000313" key="2">
    <source>
        <dbReference type="EMBL" id="PIR04438.1"/>
    </source>
</evidence>
<dbReference type="InterPro" id="IPR001845">
    <property type="entry name" value="HTH_ArsR_DNA-bd_dom"/>
</dbReference>
<feature type="domain" description="HTH arsR-type" evidence="1">
    <location>
        <begin position="1"/>
        <end position="93"/>
    </location>
</feature>
<dbReference type="Gene3D" id="1.10.10.10">
    <property type="entry name" value="Winged helix-like DNA-binding domain superfamily/Winged helix DNA-binding domain"/>
    <property type="match status" value="1"/>
</dbReference>
<evidence type="ECO:0000313" key="3">
    <source>
        <dbReference type="Proteomes" id="UP000229600"/>
    </source>
</evidence>
<accession>A0A2H0N6D2</accession>
<dbReference type="InterPro" id="IPR036388">
    <property type="entry name" value="WH-like_DNA-bd_sf"/>
</dbReference>
<dbReference type="Proteomes" id="UP000229600">
    <property type="component" value="Unassembled WGS sequence"/>
</dbReference>
<name>A0A2H0N6D2_9BACT</name>
<dbReference type="EMBL" id="PCWN01000003">
    <property type="protein sequence ID" value="PIR04438.1"/>
    <property type="molecule type" value="Genomic_DNA"/>
</dbReference>
<dbReference type="InterPro" id="IPR011991">
    <property type="entry name" value="ArsR-like_HTH"/>
</dbReference>
<dbReference type="SUPFAM" id="SSF46785">
    <property type="entry name" value="Winged helix' DNA-binding domain"/>
    <property type="match status" value="1"/>
</dbReference>
<gene>
    <name evidence="2" type="ORF">COV59_01155</name>
</gene>
<reference evidence="2 3" key="1">
    <citation type="submission" date="2017-09" db="EMBL/GenBank/DDBJ databases">
        <title>Depth-based differentiation of microbial function through sediment-hosted aquifers and enrichment of novel symbionts in the deep terrestrial subsurface.</title>
        <authorList>
            <person name="Probst A.J."/>
            <person name="Ladd B."/>
            <person name="Jarett J.K."/>
            <person name="Geller-Mcgrath D.E."/>
            <person name="Sieber C.M."/>
            <person name="Emerson J.B."/>
            <person name="Anantharaman K."/>
            <person name="Thomas B.C."/>
            <person name="Malmstrom R."/>
            <person name="Stieglmeier M."/>
            <person name="Klingl A."/>
            <person name="Woyke T."/>
            <person name="Ryan C.M."/>
            <person name="Banfield J.F."/>
        </authorList>
    </citation>
    <scope>NUCLEOTIDE SEQUENCE [LARGE SCALE GENOMIC DNA]</scope>
    <source>
        <strain evidence="2">CG11_big_fil_rev_8_21_14_0_20_39_34</strain>
    </source>
</reference>
<dbReference type="InterPro" id="IPR051797">
    <property type="entry name" value="TrmB-like"/>
</dbReference>
<dbReference type="InterPro" id="IPR002831">
    <property type="entry name" value="Tscrpt_reg_TrmB_N"/>
</dbReference>
<organism evidence="2 3">
    <name type="scientific">Candidatus Magasanikbacteria bacterium CG11_big_fil_rev_8_21_14_0_20_39_34</name>
    <dbReference type="NCBI Taxonomy" id="1974653"/>
    <lineage>
        <taxon>Bacteria</taxon>
        <taxon>Candidatus Magasanikiibacteriota</taxon>
    </lineage>
</organism>
<dbReference type="CDD" id="cd00090">
    <property type="entry name" value="HTH_ARSR"/>
    <property type="match status" value="1"/>
</dbReference>
<dbReference type="Pfam" id="PF01978">
    <property type="entry name" value="TrmB"/>
    <property type="match status" value="1"/>
</dbReference>
<protein>
    <recommendedName>
        <fullName evidence="1">HTH arsR-type domain-containing protein</fullName>
    </recommendedName>
</protein>
<dbReference type="InterPro" id="IPR036390">
    <property type="entry name" value="WH_DNA-bd_sf"/>
</dbReference>
<dbReference type="AlphaFoldDB" id="A0A2H0N6D2"/>